<feature type="signal peptide" evidence="1">
    <location>
        <begin position="1"/>
        <end position="18"/>
    </location>
</feature>
<reference evidence="2 3" key="1">
    <citation type="submission" date="2019-12" db="EMBL/GenBank/DDBJ databases">
        <title>Chromosome-level assembly of the Caenorhabditis remanei genome.</title>
        <authorList>
            <person name="Teterina A.A."/>
            <person name="Willis J.H."/>
            <person name="Phillips P.C."/>
        </authorList>
    </citation>
    <scope>NUCLEOTIDE SEQUENCE [LARGE SCALE GENOMIC DNA]</scope>
    <source>
        <strain evidence="2 3">PX506</strain>
        <tissue evidence="2">Whole organism</tissue>
    </source>
</reference>
<proteinExistence type="predicted"/>
<protein>
    <recommendedName>
        <fullName evidence="4">DUF19 domain-containing protein</fullName>
    </recommendedName>
</protein>
<keyword evidence="1" id="KW-0732">Signal</keyword>
<evidence type="ECO:0000256" key="1">
    <source>
        <dbReference type="SAM" id="SignalP"/>
    </source>
</evidence>
<dbReference type="CTD" id="9800206"/>
<dbReference type="PANTHER" id="PTHR34311">
    <property type="entry name" value="PROTEIN CBG21698-RELATED"/>
    <property type="match status" value="1"/>
</dbReference>
<comment type="caution">
    <text evidence="2">The sequence shown here is derived from an EMBL/GenBank/DDBJ whole genome shotgun (WGS) entry which is preliminary data.</text>
</comment>
<evidence type="ECO:0008006" key="4">
    <source>
        <dbReference type="Google" id="ProtNLM"/>
    </source>
</evidence>
<dbReference type="GeneID" id="9800206"/>
<dbReference type="Proteomes" id="UP000483820">
    <property type="component" value="Chromosome III"/>
</dbReference>
<dbReference type="PANTHER" id="PTHR34311:SF3">
    <property type="entry name" value="DUF19 DOMAIN-CONTAINING PROTEIN"/>
    <property type="match status" value="1"/>
</dbReference>
<name>A0A6A5H8G8_CAERE</name>
<dbReference type="EMBL" id="WUAV01000003">
    <property type="protein sequence ID" value="KAF1762793.1"/>
    <property type="molecule type" value="Genomic_DNA"/>
</dbReference>
<dbReference type="AlphaFoldDB" id="A0A6A5H8G8"/>
<dbReference type="KEGG" id="crq:GCK72_011056"/>
<organism evidence="2 3">
    <name type="scientific">Caenorhabditis remanei</name>
    <name type="common">Caenorhabditis vulgaris</name>
    <dbReference type="NCBI Taxonomy" id="31234"/>
    <lineage>
        <taxon>Eukaryota</taxon>
        <taxon>Metazoa</taxon>
        <taxon>Ecdysozoa</taxon>
        <taxon>Nematoda</taxon>
        <taxon>Chromadorea</taxon>
        <taxon>Rhabditida</taxon>
        <taxon>Rhabditina</taxon>
        <taxon>Rhabditomorpha</taxon>
        <taxon>Rhabditoidea</taxon>
        <taxon>Rhabditidae</taxon>
        <taxon>Peloderinae</taxon>
        <taxon>Caenorhabditis</taxon>
    </lineage>
</organism>
<accession>A0A6A5H8G8</accession>
<gene>
    <name evidence="2" type="ORF">GCK72_011056</name>
</gene>
<evidence type="ECO:0000313" key="3">
    <source>
        <dbReference type="Proteomes" id="UP000483820"/>
    </source>
</evidence>
<feature type="chain" id="PRO_5025683729" description="DUF19 domain-containing protein" evidence="1">
    <location>
        <begin position="19"/>
        <end position="252"/>
    </location>
</feature>
<evidence type="ECO:0000313" key="2">
    <source>
        <dbReference type="EMBL" id="KAF1762793.1"/>
    </source>
</evidence>
<dbReference type="RefSeq" id="XP_053587765.1">
    <property type="nucleotide sequence ID" value="XM_053728188.1"/>
</dbReference>
<sequence length="252" mass="28049">MKNLSLLLLIGFLGTITANLCITKTLNFCQYGFNQNLNVSSTADWTNPGTLNFIVRSYYLQGIDGLLAVCNARQQFSQCLGDQYDACMSPLNFIASGESPSDAQSYVQLFKTMEFDCNGGFIQSSRNWPCIATILQVKDDKLNECRQQYNTDLQKSPSALCQASADYETCVRRQFGTTCGSEVSWWACERTRRGLSIDSDCPSDTCSLVASGAAMTSSGDFRDEKASKLVFDMHSDVIDVIHEISERQKREQ</sequence>